<dbReference type="PANTHER" id="PTHR23065">
    <property type="entry name" value="PROLINE-SERINE-THREONINE PHOSPHATASE INTERACTING PROTEIN 1"/>
    <property type="match status" value="1"/>
</dbReference>
<dbReference type="SMART" id="SM00324">
    <property type="entry name" value="RhoGAP"/>
    <property type="match status" value="1"/>
</dbReference>
<feature type="compositionally biased region" description="Acidic residues" evidence="2">
    <location>
        <begin position="830"/>
        <end position="839"/>
    </location>
</feature>
<dbReference type="Gene3D" id="1.10.10.10">
    <property type="entry name" value="Winged helix-like DNA-binding domain superfamily/Winged helix DNA-binding domain"/>
    <property type="match status" value="1"/>
</dbReference>
<dbReference type="GO" id="GO:0007010">
    <property type="term" value="P:cytoskeleton organization"/>
    <property type="evidence" value="ECO:0007669"/>
    <property type="project" value="TreeGrafter"/>
</dbReference>
<feature type="region of interest" description="Disordered" evidence="2">
    <location>
        <begin position="759"/>
        <end position="782"/>
    </location>
</feature>
<dbReference type="GO" id="GO:0005737">
    <property type="term" value="C:cytoplasm"/>
    <property type="evidence" value="ECO:0007669"/>
    <property type="project" value="TreeGrafter"/>
</dbReference>
<sequence>MTSKQNFKTTFWSQKQPELPLPDFTTGFSTLHQKLNQSKVENEEMITFFKDRIAIEEMYASRLTDQGKPNLKHSGFGRDEGAGLVKCFTQLKEASRRVGEQHKATAKTVSDDVLLPLQEFHNEYKRSISNSKQAIDSMLKQFDGLSKEAEKARHTYRRKCKDADNAEELAVKNATTAAVSTIHKSIDEKTLKVLGPENSNDTGTSIPSDNSAVIGTITAAINIQLGNQVMPQSELDSLVRRMRQSIAVKDHRVPILGTYKNTSTGEDIAIWLQKNLSQCKDSPAMVDVVGQQLIQPYNILRLIGQRGNKFITSASSFYQWQVAGDDDTASITSASDSGSTSTTLGGLIDKVAIPAASITSEESHKKARREAEKSDQAYRAAVLKLDQLRMAIEEAMFAHLTEMEQVELNRIQQLKQFISSFIASMSMVIPQDKLVIEEMMVFLESLKPDQDIQYIIQQYTVSGFSPKAILYDNYYHGISHDQVFGVPLEDLGKRSSDNIPKFISTLLEAIDKGVDEIKDDCAKQRVWSTPCALDRVHTACMELNTQSDGFTWDIMKKYEPDLLVAVLRYFLLELPECLLTYELYDPVQALLGGSNDEQDESLRLASFGNLVATLPASHFATLKSILSSIASFSEKARVSPENVFNIAQSFGPVILRSRVDSFTVLNSKVPLKFTQELINHYSEIFSDTTLKLHVDSEKRRLAKPIIAAHHQNQQEKSSKRGNKWTVNSMMGVFQRNNSTNIEQHQILLPRSVSLSFGSTITRHESPPSSPLVSPTTSVPEEPTVVFDGGDHVFDEEEKEAKDVLKDMKAKAKNAGQQPTNAAHEHIDSSFFDDDDDDDE</sequence>
<dbReference type="GO" id="GO:0005096">
    <property type="term" value="F:GTPase activator activity"/>
    <property type="evidence" value="ECO:0007669"/>
    <property type="project" value="TreeGrafter"/>
</dbReference>
<dbReference type="AlphaFoldDB" id="A0A0B7MVD5"/>
<feature type="region of interest" description="Disordered" evidence="2">
    <location>
        <begin position="807"/>
        <end position="839"/>
    </location>
</feature>
<evidence type="ECO:0000313" key="5">
    <source>
        <dbReference type="EMBL" id="CEP07280.1"/>
    </source>
</evidence>
<dbReference type="PANTHER" id="PTHR23065:SF17">
    <property type="entry name" value="RHO-GTPASE-ACTIVATING PROTEIN RGD2"/>
    <property type="match status" value="1"/>
</dbReference>
<dbReference type="GO" id="GO:0005886">
    <property type="term" value="C:plasma membrane"/>
    <property type="evidence" value="ECO:0007669"/>
    <property type="project" value="TreeGrafter"/>
</dbReference>
<gene>
    <name evidence="5" type="primary">PARPA_00561.1 scaffold 917</name>
</gene>
<dbReference type="SMART" id="SM00055">
    <property type="entry name" value="FCH"/>
    <property type="match status" value="1"/>
</dbReference>
<organism evidence="5 6">
    <name type="scientific">Parasitella parasitica</name>
    <dbReference type="NCBI Taxonomy" id="35722"/>
    <lineage>
        <taxon>Eukaryota</taxon>
        <taxon>Fungi</taxon>
        <taxon>Fungi incertae sedis</taxon>
        <taxon>Mucoromycota</taxon>
        <taxon>Mucoromycotina</taxon>
        <taxon>Mucoromycetes</taxon>
        <taxon>Mucorales</taxon>
        <taxon>Mucorineae</taxon>
        <taxon>Mucoraceae</taxon>
        <taxon>Parasitella</taxon>
    </lineage>
</organism>
<dbReference type="OrthoDB" id="2155291at2759"/>
<evidence type="ECO:0000256" key="1">
    <source>
        <dbReference type="PROSITE-ProRule" id="PRU01077"/>
    </source>
</evidence>
<dbReference type="SUPFAM" id="SSF103657">
    <property type="entry name" value="BAR/IMD domain-like"/>
    <property type="match status" value="1"/>
</dbReference>
<dbReference type="InterPro" id="IPR027267">
    <property type="entry name" value="AH/BAR_dom_sf"/>
</dbReference>
<dbReference type="InterPro" id="IPR036390">
    <property type="entry name" value="WH_DNA-bd_sf"/>
</dbReference>
<feature type="domain" description="Rho-GAP" evidence="3">
    <location>
        <begin position="486"/>
        <end position="685"/>
    </location>
</feature>
<dbReference type="InterPro" id="IPR036388">
    <property type="entry name" value="WH-like_DNA-bd_sf"/>
</dbReference>
<dbReference type="Gene3D" id="1.20.1270.60">
    <property type="entry name" value="Arfaptin homology (AH) domain/BAR domain"/>
    <property type="match status" value="2"/>
</dbReference>
<name>A0A0B7MVD5_9FUNG</name>
<accession>A0A0B7MVD5</accession>
<dbReference type="GO" id="GO:0007264">
    <property type="term" value="P:small GTPase-mediated signal transduction"/>
    <property type="evidence" value="ECO:0007669"/>
    <property type="project" value="TreeGrafter"/>
</dbReference>
<dbReference type="InterPro" id="IPR031160">
    <property type="entry name" value="F_BAR_dom"/>
</dbReference>
<dbReference type="InterPro" id="IPR001060">
    <property type="entry name" value="FCH_dom"/>
</dbReference>
<dbReference type="SUPFAM" id="SSF46785">
    <property type="entry name" value="Winged helix' DNA-binding domain"/>
    <property type="match status" value="1"/>
</dbReference>
<proteinExistence type="predicted"/>
<dbReference type="STRING" id="35722.A0A0B7MVD5"/>
<dbReference type="InterPro" id="IPR000198">
    <property type="entry name" value="RhoGAP_dom"/>
</dbReference>
<keyword evidence="1" id="KW-0175">Coiled coil</keyword>
<keyword evidence="6" id="KW-1185">Reference proteome</keyword>
<evidence type="ECO:0000256" key="2">
    <source>
        <dbReference type="SAM" id="MobiDB-lite"/>
    </source>
</evidence>
<dbReference type="Gene3D" id="1.10.555.10">
    <property type="entry name" value="Rho GTPase activation protein"/>
    <property type="match status" value="1"/>
</dbReference>
<dbReference type="PROSITE" id="PS51741">
    <property type="entry name" value="F_BAR"/>
    <property type="match status" value="1"/>
</dbReference>
<protein>
    <recommendedName>
        <fullName evidence="7">Rho-GAP domain-containing protein</fullName>
    </recommendedName>
</protein>
<evidence type="ECO:0000259" key="4">
    <source>
        <dbReference type="PROSITE" id="PS51741"/>
    </source>
</evidence>
<evidence type="ECO:0000313" key="6">
    <source>
        <dbReference type="Proteomes" id="UP000054107"/>
    </source>
</evidence>
<dbReference type="Pfam" id="PF00611">
    <property type="entry name" value="FCH"/>
    <property type="match status" value="1"/>
</dbReference>
<dbReference type="Proteomes" id="UP000054107">
    <property type="component" value="Unassembled WGS sequence"/>
</dbReference>
<dbReference type="GO" id="GO:0000935">
    <property type="term" value="C:division septum"/>
    <property type="evidence" value="ECO:0007669"/>
    <property type="project" value="TreeGrafter"/>
</dbReference>
<reference evidence="5 6" key="1">
    <citation type="submission" date="2014-09" db="EMBL/GenBank/DDBJ databases">
        <authorList>
            <person name="Ellenberger Sabrina"/>
        </authorList>
    </citation>
    <scope>NUCLEOTIDE SEQUENCE [LARGE SCALE GENOMIC DNA]</scope>
    <source>
        <strain evidence="5 6">CBS 412.66</strain>
    </source>
</reference>
<dbReference type="Pfam" id="PF00620">
    <property type="entry name" value="RhoGAP"/>
    <property type="match status" value="1"/>
</dbReference>
<dbReference type="PROSITE" id="PS50238">
    <property type="entry name" value="RHOGAP"/>
    <property type="match status" value="1"/>
</dbReference>
<feature type="domain" description="F-BAR" evidence="4">
    <location>
        <begin position="5"/>
        <end position="451"/>
    </location>
</feature>
<dbReference type="EMBL" id="LN719154">
    <property type="protein sequence ID" value="CEP07280.1"/>
    <property type="molecule type" value="Genomic_DNA"/>
</dbReference>
<dbReference type="InterPro" id="IPR008936">
    <property type="entry name" value="Rho_GTPase_activation_prot"/>
</dbReference>
<evidence type="ECO:0000259" key="3">
    <source>
        <dbReference type="PROSITE" id="PS50238"/>
    </source>
</evidence>
<evidence type="ECO:0008006" key="7">
    <source>
        <dbReference type="Google" id="ProtNLM"/>
    </source>
</evidence>
<feature type="compositionally biased region" description="Low complexity" evidence="2">
    <location>
        <begin position="770"/>
        <end position="779"/>
    </location>
</feature>
<dbReference type="SUPFAM" id="SSF48350">
    <property type="entry name" value="GTPase activation domain, GAP"/>
    <property type="match status" value="1"/>
</dbReference>